<evidence type="ECO:0000313" key="6">
    <source>
        <dbReference type="Proteomes" id="UP000507245"/>
    </source>
</evidence>
<dbReference type="Gene3D" id="3.40.30.10">
    <property type="entry name" value="Glutaredoxin"/>
    <property type="match status" value="1"/>
</dbReference>
<dbReference type="Pfam" id="PF14577">
    <property type="entry name" value="SEO_C"/>
    <property type="match status" value="1"/>
</dbReference>
<evidence type="ECO:0000313" key="5">
    <source>
        <dbReference type="EMBL" id="CAB4294298.1"/>
    </source>
</evidence>
<feature type="compositionally biased region" description="Polar residues" evidence="2">
    <location>
        <begin position="14"/>
        <end position="30"/>
    </location>
</feature>
<dbReference type="EMBL" id="CAEKKB010000001">
    <property type="protein sequence ID" value="CAB4294298.1"/>
    <property type="molecule type" value="Genomic_DNA"/>
</dbReference>
<evidence type="ECO:0008006" key="7">
    <source>
        <dbReference type="Google" id="ProtNLM"/>
    </source>
</evidence>
<dbReference type="Pfam" id="PF14576">
    <property type="entry name" value="SEO_N"/>
    <property type="match status" value="1"/>
</dbReference>
<dbReference type="OrthoDB" id="1478893at2759"/>
<feature type="coiled-coil region" evidence="1">
    <location>
        <begin position="286"/>
        <end position="313"/>
    </location>
</feature>
<dbReference type="AlphaFoldDB" id="A0A6J5W7T8"/>
<dbReference type="InterPro" id="IPR027942">
    <property type="entry name" value="SEO_N"/>
</dbReference>
<evidence type="ECO:0000256" key="2">
    <source>
        <dbReference type="SAM" id="MobiDB-lite"/>
    </source>
</evidence>
<keyword evidence="6" id="KW-1185">Reference proteome</keyword>
<feature type="domain" description="Sieve element occlusion N-terminal" evidence="3">
    <location>
        <begin position="46"/>
        <end position="313"/>
    </location>
</feature>
<feature type="region of interest" description="Disordered" evidence="2">
    <location>
        <begin position="1"/>
        <end position="30"/>
    </location>
</feature>
<evidence type="ECO:0000259" key="3">
    <source>
        <dbReference type="Pfam" id="PF14576"/>
    </source>
</evidence>
<evidence type="ECO:0000259" key="4">
    <source>
        <dbReference type="Pfam" id="PF14577"/>
    </source>
</evidence>
<proteinExistence type="predicted"/>
<evidence type="ECO:0000256" key="1">
    <source>
        <dbReference type="SAM" id="Coils"/>
    </source>
</evidence>
<protein>
    <recommendedName>
        <fullName evidence="7">Sieve element occlusion C-terminal domain-containing protein</fullName>
    </recommendedName>
</protein>
<sequence>MMTSLPKNKARNATVESSAQKEGVHISTTVTHEEHIRVERVESYVSEDQIWTVVHENHFPDPNNLSFSVRDLLSVTGNIIDEAANNSIVDDILQHNVSDMTIYDGDDTFISPLCLLKSISCQMSSCKDGEQVSLPLRTEAIFKKLKTFSWEAKAVLTLAAFALEYGDFWHLAQNYGQCDKLTKSVAILKRVPILIKHETLKKRRAAIAELNNLIMETYHVIGYIVKLEDLLQHNNPNDVPTLTTAMKKIPTAVYWTIYTIVACTAKINRLTSDKEEQGNLTKLYLEKKINELVKELEEQYDRCVKEKAEAAKYWWIRKELVICDSITKVISTLILYNDTVNQQPIIKCDSNNKEIGGDTFMDEVRGKYVLFYISSLENISNEELSLLKNLYKRIDEEYKCKIVWIPFEGDWTTEAQKKELQFKKWKEQMPWYAVQYFPSASYMYLKKEWSVRGNSTAVLINPQGKVENTNALTSIKEFGIDFFAFLDIKVHTMLKPVVDHIIRDDSVLKQSMENQGYTFFIGGNEKTTNHLFGRITKAKVAIDGKELKIQFGLANVKKESETAKTFWFGMENLFFSLAHSSNEYEYKQVTKEVQKLLSYKNDINGWIMLTKGWTVVTCGQANTIVTTLEEFSVWTQHIIGEEWGHAFTKHHDSLITGKNGLSCITFQIAGNAPMHLDCPVCDDPMETKLVKYNCCHPRLQNAAN</sequence>
<dbReference type="GO" id="GO:0010088">
    <property type="term" value="P:phloem development"/>
    <property type="evidence" value="ECO:0007669"/>
    <property type="project" value="InterPro"/>
</dbReference>
<gene>
    <name evidence="5" type="ORF">ORAREDHAP_LOCUS4482</name>
</gene>
<organism evidence="5 6">
    <name type="scientific">Prunus armeniaca</name>
    <name type="common">Apricot</name>
    <name type="synonym">Armeniaca vulgaris</name>
    <dbReference type="NCBI Taxonomy" id="36596"/>
    <lineage>
        <taxon>Eukaryota</taxon>
        <taxon>Viridiplantae</taxon>
        <taxon>Streptophyta</taxon>
        <taxon>Embryophyta</taxon>
        <taxon>Tracheophyta</taxon>
        <taxon>Spermatophyta</taxon>
        <taxon>Magnoliopsida</taxon>
        <taxon>eudicotyledons</taxon>
        <taxon>Gunneridae</taxon>
        <taxon>Pentapetalae</taxon>
        <taxon>rosids</taxon>
        <taxon>fabids</taxon>
        <taxon>Rosales</taxon>
        <taxon>Rosaceae</taxon>
        <taxon>Amygdaloideae</taxon>
        <taxon>Amygdaleae</taxon>
        <taxon>Prunus</taxon>
    </lineage>
</organism>
<dbReference type="InterPro" id="IPR027944">
    <property type="entry name" value="SEO_C"/>
</dbReference>
<feature type="domain" description="Sieve element occlusion C-terminal" evidence="4">
    <location>
        <begin position="557"/>
        <end position="696"/>
    </location>
</feature>
<dbReference type="InterPro" id="IPR039299">
    <property type="entry name" value="SEOA"/>
</dbReference>
<accession>A0A6J5W7T8</accession>
<reference evidence="6" key="1">
    <citation type="journal article" date="2020" name="Genome Biol.">
        <title>Gamete binning: chromosome-level and haplotype-resolved genome assembly enabled by high-throughput single-cell sequencing of gamete genomes.</title>
        <authorList>
            <person name="Campoy J.A."/>
            <person name="Sun H."/>
            <person name="Goel M."/>
            <person name="Jiao W.-B."/>
            <person name="Folz-Donahue K."/>
            <person name="Wang N."/>
            <person name="Rubio M."/>
            <person name="Liu C."/>
            <person name="Kukat C."/>
            <person name="Ruiz D."/>
            <person name="Huettel B."/>
            <person name="Schneeberger K."/>
        </authorList>
    </citation>
    <scope>NUCLEOTIDE SEQUENCE [LARGE SCALE GENOMIC DNA]</scope>
    <source>
        <strain evidence="6">cv. Rojo Pasion</strain>
    </source>
</reference>
<name>A0A6J5W7T8_PRUAR</name>
<dbReference type="PANTHER" id="PTHR33232:SF18">
    <property type="entry name" value="PROTEIN SIEVE ELEMENT OCCLUSION B-LIKE"/>
    <property type="match status" value="1"/>
</dbReference>
<dbReference type="Proteomes" id="UP000507245">
    <property type="component" value="Unassembled WGS sequence"/>
</dbReference>
<keyword evidence="1" id="KW-0175">Coiled coil</keyword>
<dbReference type="PANTHER" id="PTHR33232">
    <property type="entry name" value="PROTEIN SIEVE ELEMENT OCCLUSION B-LIKE"/>
    <property type="match status" value="1"/>
</dbReference>